<evidence type="ECO:0000313" key="1">
    <source>
        <dbReference type="EMBL" id="KAJ7222453.1"/>
    </source>
</evidence>
<gene>
    <name evidence="1" type="ORF">GGX14DRAFT_558547</name>
</gene>
<accession>A0AAD6YKY4</accession>
<dbReference type="AlphaFoldDB" id="A0AAD6YKY4"/>
<keyword evidence="2" id="KW-1185">Reference proteome</keyword>
<reference evidence="1" key="1">
    <citation type="submission" date="2023-03" db="EMBL/GenBank/DDBJ databases">
        <title>Massive genome expansion in bonnet fungi (Mycena s.s.) driven by repeated elements and novel gene families across ecological guilds.</title>
        <authorList>
            <consortium name="Lawrence Berkeley National Laboratory"/>
            <person name="Harder C.B."/>
            <person name="Miyauchi S."/>
            <person name="Viragh M."/>
            <person name="Kuo A."/>
            <person name="Thoen E."/>
            <person name="Andreopoulos B."/>
            <person name="Lu D."/>
            <person name="Skrede I."/>
            <person name="Drula E."/>
            <person name="Henrissat B."/>
            <person name="Morin E."/>
            <person name="Kohler A."/>
            <person name="Barry K."/>
            <person name="LaButti K."/>
            <person name="Morin E."/>
            <person name="Salamov A."/>
            <person name="Lipzen A."/>
            <person name="Mereny Z."/>
            <person name="Hegedus B."/>
            <person name="Baldrian P."/>
            <person name="Stursova M."/>
            <person name="Weitz H."/>
            <person name="Taylor A."/>
            <person name="Grigoriev I.V."/>
            <person name="Nagy L.G."/>
            <person name="Martin F."/>
            <person name="Kauserud H."/>
        </authorList>
    </citation>
    <scope>NUCLEOTIDE SEQUENCE</scope>
    <source>
        <strain evidence="1">9144</strain>
    </source>
</reference>
<name>A0AAD6YKY4_9AGAR</name>
<protein>
    <submittedName>
        <fullName evidence="1">Uncharacterized protein</fullName>
    </submittedName>
</protein>
<dbReference type="EMBL" id="JARJCW010000007">
    <property type="protein sequence ID" value="KAJ7222453.1"/>
    <property type="molecule type" value="Genomic_DNA"/>
</dbReference>
<evidence type="ECO:0000313" key="2">
    <source>
        <dbReference type="Proteomes" id="UP001219525"/>
    </source>
</evidence>
<sequence>MNCNLTFPLKNTPGLCAGCTILATLSGEALTRKRMQGYLQCISCGTGYRGLQVDGSLVCAVCAKIEGIAPLPSSAAQLEEQRRIVKMGNITLQKLKARQAATGAIVPLSTPATILPKKVMIAVDAYIGGDVCLV</sequence>
<comment type="caution">
    <text evidence="1">The sequence shown here is derived from an EMBL/GenBank/DDBJ whole genome shotgun (WGS) entry which is preliminary data.</text>
</comment>
<organism evidence="1 2">
    <name type="scientific">Mycena pura</name>
    <dbReference type="NCBI Taxonomy" id="153505"/>
    <lineage>
        <taxon>Eukaryota</taxon>
        <taxon>Fungi</taxon>
        <taxon>Dikarya</taxon>
        <taxon>Basidiomycota</taxon>
        <taxon>Agaricomycotina</taxon>
        <taxon>Agaricomycetes</taxon>
        <taxon>Agaricomycetidae</taxon>
        <taxon>Agaricales</taxon>
        <taxon>Marasmiineae</taxon>
        <taxon>Mycenaceae</taxon>
        <taxon>Mycena</taxon>
    </lineage>
</organism>
<proteinExistence type="predicted"/>
<dbReference type="Proteomes" id="UP001219525">
    <property type="component" value="Unassembled WGS sequence"/>
</dbReference>